<dbReference type="GO" id="GO:0010181">
    <property type="term" value="F:FMN binding"/>
    <property type="evidence" value="ECO:0007669"/>
    <property type="project" value="InterPro"/>
</dbReference>
<proteinExistence type="predicted"/>
<dbReference type="EMBL" id="JACOPQ010000020">
    <property type="protein sequence ID" value="MBC5738725.1"/>
    <property type="molecule type" value="Genomic_DNA"/>
</dbReference>
<dbReference type="InterPro" id="IPR010209">
    <property type="entry name" value="Ion_transpt_RnfG/RsxG"/>
</dbReference>
<evidence type="ECO:0000256" key="4">
    <source>
        <dbReference type="ARBA" id="ARBA00022643"/>
    </source>
</evidence>
<evidence type="ECO:0000256" key="3">
    <source>
        <dbReference type="ARBA" id="ARBA00022630"/>
    </source>
</evidence>
<keyword evidence="4" id="KW-0288">FMN</keyword>
<evidence type="ECO:0000256" key="2">
    <source>
        <dbReference type="ARBA" id="ARBA00022553"/>
    </source>
</evidence>
<dbReference type="PANTHER" id="PTHR36118">
    <property type="entry name" value="ION-TRANSLOCATING OXIDOREDUCTASE COMPLEX SUBUNIT G"/>
    <property type="match status" value="1"/>
</dbReference>
<dbReference type="RefSeq" id="WP_155150956.1">
    <property type="nucleotide sequence ID" value="NZ_JACOPQ010000020.1"/>
</dbReference>
<dbReference type="SMART" id="SM00900">
    <property type="entry name" value="FMN_bind"/>
    <property type="match status" value="2"/>
</dbReference>
<protein>
    <submittedName>
        <fullName evidence="7">FMN-binding protein</fullName>
    </submittedName>
</protein>
<keyword evidence="1" id="KW-0813">Transport</keyword>
<feature type="domain" description="FMN-binding" evidence="6">
    <location>
        <begin position="94"/>
        <end position="172"/>
    </location>
</feature>
<sequence length="310" mass="30788">MKKQNKTWALLAPIVVLVLIGGVITAALALTNEATAPVIAEAQRQAAEKAMQTVLPQGADFALVESTEGLPEAVTEVQAAGNGAGYVITVSAKGYANMTVMVGVGSDGKVTGTQVLVQEETKGIGSKVVEDGSAFQQQLVGIDSVDGVEGIAGATMSSNGMKNAVQAALDAGTILSGGTVEAKVYEAPANLTDEVLAQYYPGASFTDVPGGKVSDAGTVVYAGEAGMTGPVPVAVLFGADGQILAVVADTSAETPEYGQPLGENGFTDAFAGVSGGGEVDGVSGATITSDAIKGGVDYAIANLETVKGAG</sequence>
<keyword evidence="5" id="KW-0249">Electron transport</keyword>
<dbReference type="InterPro" id="IPR007329">
    <property type="entry name" value="FMN-bd"/>
</dbReference>
<dbReference type="Proteomes" id="UP000607645">
    <property type="component" value="Unassembled WGS sequence"/>
</dbReference>
<keyword evidence="8" id="KW-1185">Reference proteome</keyword>
<evidence type="ECO:0000313" key="8">
    <source>
        <dbReference type="Proteomes" id="UP000607645"/>
    </source>
</evidence>
<accession>A0A8J6MDT1</accession>
<keyword evidence="2" id="KW-0597">Phosphoprotein</keyword>
<dbReference type="GO" id="GO:0005886">
    <property type="term" value="C:plasma membrane"/>
    <property type="evidence" value="ECO:0007669"/>
    <property type="project" value="InterPro"/>
</dbReference>
<evidence type="ECO:0000259" key="6">
    <source>
        <dbReference type="SMART" id="SM00900"/>
    </source>
</evidence>
<reference evidence="7" key="1">
    <citation type="submission" date="2020-08" db="EMBL/GenBank/DDBJ databases">
        <title>Genome public.</title>
        <authorList>
            <person name="Liu C."/>
            <person name="Sun Q."/>
        </authorList>
    </citation>
    <scope>NUCLEOTIDE SEQUENCE</scope>
    <source>
        <strain evidence="7">NSJ-52</strain>
    </source>
</reference>
<dbReference type="AlphaFoldDB" id="A0A8J6MDT1"/>
<evidence type="ECO:0000313" key="7">
    <source>
        <dbReference type="EMBL" id="MBC5738725.1"/>
    </source>
</evidence>
<comment type="caution">
    <text evidence="7">The sequence shown here is derived from an EMBL/GenBank/DDBJ whole genome shotgun (WGS) entry which is preliminary data.</text>
</comment>
<evidence type="ECO:0000256" key="1">
    <source>
        <dbReference type="ARBA" id="ARBA00022448"/>
    </source>
</evidence>
<feature type="domain" description="FMN-binding" evidence="6">
    <location>
        <begin position="226"/>
        <end position="303"/>
    </location>
</feature>
<dbReference type="GO" id="GO:0022900">
    <property type="term" value="P:electron transport chain"/>
    <property type="evidence" value="ECO:0007669"/>
    <property type="project" value="InterPro"/>
</dbReference>
<name>A0A8J6MDT1_9FIRM</name>
<evidence type="ECO:0000256" key="5">
    <source>
        <dbReference type="ARBA" id="ARBA00022982"/>
    </source>
</evidence>
<dbReference type="PANTHER" id="PTHR36118:SF1">
    <property type="entry name" value="ION-TRANSLOCATING OXIDOREDUCTASE COMPLEX SUBUNIT G"/>
    <property type="match status" value="1"/>
</dbReference>
<keyword evidence="3" id="KW-0285">Flavoprotein</keyword>
<dbReference type="Pfam" id="PF04205">
    <property type="entry name" value="FMN_bind"/>
    <property type="match status" value="2"/>
</dbReference>
<gene>
    <name evidence="7" type="ORF">H8S62_17065</name>
</gene>
<dbReference type="GO" id="GO:0009055">
    <property type="term" value="F:electron transfer activity"/>
    <property type="evidence" value="ECO:0007669"/>
    <property type="project" value="InterPro"/>
</dbReference>
<organism evidence="7 8">
    <name type="scientific">Lawsonibacter faecis</name>
    <dbReference type="NCBI Taxonomy" id="2763052"/>
    <lineage>
        <taxon>Bacteria</taxon>
        <taxon>Bacillati</taxon>
        <taxon>Bacillota</taxon>
        <taxon>Clostridia</taxon>
        <taxon>Eubacteriales</taxon>
        <taxon>Oscillospiraceae</taxon>
        <taxon>Lawsonibacter</taxon>
    </lineage>
</organism>